<reference evidence="1 2" key="1">
    <citation type="journal article" date="2021" name="Hortic Res">
        <title>High-quality reference genome and annotation aids understanding of berry development for evergreen blueberry (Vaccinium darrowii).</title>
        <authorList>
            <person name="Yu J."/>
            <person name="Hulse-Kemp A.M."/>
            <person name="Babiker E."/>
            <person name="Staton M."/>
        </authorList>
    </citation>
    <scope>NUCLEOTIDE SEQUENCE [LARGE SCALE GENOMIC DNA]</scope>
    <source>
        <strain evidence="2">cv. NJ 8807/NJ 8810</strain>
        <tissue evidence="1">Young leaf</tissue>
    </source>
</reference>
<name>A0ACB7X8E6_9ERIC</name>
<protein>
    <submittedName>
        <fullName evidence="1">Uncharacterized protein</fullName>
    </submittedName>
</protein>
<organism evidence="1 2">
    <name type="scientific">Vaccinium darrowii</name>
    <dbReference type="NCBI Taxonomy" id="229202"/>
    <lineage>
        <taxon>Eukaryota</taxon>
        <taxon>Viridiplantae</taxon>
        <taxon>Streptophyta</taxon>
        <taxon>Embryophyta</taxon>
        <taxon>Tracheophyta</taxon>
        <taxon>Spermatophyta</taxon>
        <taxon>Magnoliopsida</taxon>
        <taxon>eudicotyledons</taxon>
        <taxon>Gunneridae</taxon>
        <taxon>Pentapetalae</taxon>
        <taxon>asterids</taxon>
        <taxon>Ericales</taxon>
        <taxon>Ericaceae</taxon>
        <taxon>Vaccinioideae</taxon>
        <taxon>Vaccinieae</taxon>
        <taxon>Vaccinium</taxon>
    </lineage>
</organism>
<accession>A0ACB7X8E6</accession>
<dbReference type="Proteomes" id="UP000828048">
    <property type="component" value="Chromosome 6"/>
</dbReference>
<keyword evidence="2" id="KW-1185">Reference proteome</keyword>
<dbReference type="EMBL" id="CM037156">
    <property type="protein sequence ID" value="KAH7836935.1"/>
    <property type="molecule type" value="Genomic_DNA"/>
</dbReference>
<proteinExistence type="predicted"/>
<evidence type="ECO:0000313" key="1">
    <source>
        <dbReference type="EMBL" id="KAH7836935.1"/>
    </source>
</evidence>
<evidence type="ECO:0000313" key="2">
    <source>
        <dbReference type="Proteomes" id="UP000828048"/>
    </source>
</evidence>
<comment type="caution">
    <text evidence="1">The sequence shown here is derived from an EMBL/GenBank/DDBJ whole genome shotgun (WGS) entry which is preliminary data.</text>
</comment>
<gene>
    <name evidence="1" type="ORF">Vadar_007587</name>
</gene>
<sequence length="547" mass="61192">MDSDDEQLLQTTYMDSDDDDELLQTILLEHSHELAAAKTLDSDLDLDLAFQLQMQEALNTSVALHRSSPSSSTPPPPFHLPNDDVSDLVVDEIARFEREQSDREQAEAEMRRMRDDLGRRIHDQAFARDLSRIDDAEWAVNGDYVVRPYGEGSSSSSSGETLKLYFKGLVREETVRGIKKTTSAGVGIAICDFRDDSIFEMRKPLVCGGGGDSSPEVVEVKALILGLEAAVNLGIKRLTVFYGDSMLHRYVTGKSMPRQGNLATLVSQVALLRRKFAYCSSVLVNEVLVSHLNIKVALKLANEALLSQVTWPEASTSTGNMKETCPICVDDLDGGKMFSIAGCLHRYCYSCMKSHVHVKLVQGMLPKCPHDGCKTDLTLKMCKTFLTPELYGIMKERVQESAIAAADKIYCPYPRCSALMSRTEISANTRAGGSSKCKRCRRLFCLHCKVPWHNNMSCVAYKRSNPSPSVEDAKLKSLARKNLWRQCVKCSHMVELGEGCNHISCRCGHQFCYVCGAEWRNKKATCKCPLFDEQRIIYAPNRQQQRR</sequence>